<evidence type="ECO:0000313" key="9">
    <source>
        <dbReference type="Proteomes" id="UP000190541"/>
    </source>
</evidence>
<dbReference type="InterPro" id="IPR013249">
    <property type="entry name" value="RNA_pol_sigma70_r4_t2"/>
</dbReference>
<evidence type="ECO:0000256" key="3">
    <source>
        <dbReference type="ARBA" id="ARBA00023082"/>
    </source>
</evidence>
<keyword evidence="2" id="KW-0805">Transcription regulation</keyword>
<dbReference type="Gene3D" id="1.10.1740.10">
    <property type="match status" value="1"/>
</dbReference>
<evidence type="ECO:0000313" key="8">
    <source>
        <dbReference type="EMBL" id="SKB84948.1"/>
    </source>
</evidence>
<dbReference type="GO" id="GO:0016987">
    <property type="term" value="F:sigma factor activity"/>
    <property type="evidence" value="ECO:0007669"/>
    <property type="project" value="UniProtKB-KW"/>
</dbReference>
<dbReference type="NCBIfam" id="TIGR02937">
    <property type="entry name" value="sigma70-ECF"/>
    <property type="match status" value="1"/>
</dbReference>
<evidence type="ECO:0000259" key="6">
    <source>
        <dbReference type="Pfam" id="PF04542"/>
    </source>
</evidence>
<evidence type="ECO:0000256" key="1">
    <source>
        <dbReference type="ARBA" id="ARBA00010641"/>
    </source>
</evidence>
<evidence type="ECO:0000256" key="4">
    <source>
        <dbReference type="ARBA" id="ARBA00023125"/>
    </source>
</evidence>
<evidence type="ECO:0000259" key="7">
    <source>
        <dbReference type="Pfam" id="PF08281"/>
    </source>
</evidence>
<dbReference type="EMBL" id="FUYS01000010">
    <property type="protein sequence ID" value="SKB84948.1"/>
    <property type="molecule type" value="Genomic_DNA"/>
</dbReference>
<protein>
    <submittedName>
        <fullName evidence="8">RNA polymerase sigma-70 factor, ECF subfamily</fullName>
    </submittedName>
</protein>
<gene>
    <name evidence="8" type="ORF">SAMN05660226_03414</name>
</gene>
<name>A0A1T5EMF0_9SPHI</name>
<dbReference type="Pfam" id="PF04542">
    <property type="entry name" value="Sigma70_r2"/>
    <property type="match status" value="1"/>
</dbReference>
<dbReference type="InterPro" id="IPR014284">
    <property type="entry name" value="RNA_pol_sigma-70_dom"/>
</dbReference>
<dbReference type="SUPFAM" id="SSF88659">
    <property type="entry name" value="Sigma3 and sigma4 domains of RNA polymerase sigma factors"/>
    <property type="match status" value="1"/>
</dbReference>
<dbReference type="STRING" id="623280.SAMN05660226_03414"/>
<comment type="similarity">
    <text evidence="1">Belongs to the sigma-70 factor family. ECF subfamily.</text>
</comment>
<dbReference type="OrthoDB" id="659948at2"/>
<evidence type="ECO:0000256" key="5">
    <source>
        <dbReference type="ARBA" id="ARBA00023163"/>
    </source>
</evidence>
<dbReference type="PANTHER" id="PTHR43133">
    <property type="entry name" value="RNA POLYMERASE ECF-TYPE SIGMA FACTO"/>
    <property type="match status" value="1"/>
</dbReference>
<dbReference type="InterPro" id="IPR013325">
    <property type="entry name" value="RNA_pol_sigma_r2"/>
</dbReference>
<dbReference type="PANTHER" id="PTHR43133:SF8">
    <property type="entry name" value="RNA POLYMERASE SIGMA FACTOR HI_1459-RELATED"/>
    <property type="match status" value="1"/>
</dbReference>
<dbReference type="GO" id="GO:0003677">
    <property type="term" value="F:DNA binding"/>
    <property type="evidence" value="ECO:0007669"/>
    <property type="project" value="UniProtKB-KW"/>
</dbReference>
<dbReference type="Proteomes" id="UP000190541">
    <property type="component" value="Unassembled WGS sequence"/>
</dbReference>
<sequence length="209" mass="24469">MAPSTVYQVDEEKNMQTRRYAGCSDEQLMAYIQRGHEQAFEVLYDRYWHELYRFAWNVLRSEADAKDAVQEVFVSFWMRRDQIEITTTLAAYLHKAVHYKVLNSASRLLEGSRTHLPLSYEMANAFAMQIDPIALKELEDTLSRQMAKLPPAIENVLRMSVEEQLSTAEIARHLGLSEQTIKNQLTAARKRMRILCRDMVFSVLFFMFF</sequence>
<dbReference type="RefSeq" id="WP_139378745.1">
    <property type="nucleotide sequence ID" value="NZ_FUYS01000010.1"/>
</dbReference>
<accession>A0A1T5EMF0</accession>
<proteinExistence type="inferred from homology"/>
<dbReference type="InterPro" id="IPR036388">
    <property type="entry name" value="WH-like_DNA-bd_sf"/>
</dbReference>
<reference evidence="8 9" key="1">
    <citation type="submission" date="2017-02" db="EMBL/GenBank/DDBJ databases">
        <authorList>
            <person name="Peterson S.W."/>
        </authorList>
    </citation>
    <scope>NUCLEOTIDE SEQUENCE [LARGE SCALE GENOMIC DNA]</scope>
    <source>
        <strain evidence="8 9">DSM 22899</strain>
    </source>
</reference>
<keyword evidence="3" id="KW-0731">Sigma factor</keyword>
<dbReference type="InterPro" id="IPR007627">
    <property type="entry name" value="RNA_pol_sigma70_r2"/>
</dbReference>
<dbReference type="AlphaFoldDB" id="A0A1T5EMF0"/>
<keyword evidence="5" id="KW-0804">Transcription</keyword>
<feature type="domain" description="RNA polymerase sigma factor 70 region 4 type 2" evidence="7">
    <location>
        <begin position="142"/>
        <end position="192"/>
    </location>
</feature>
<keyword evidence="9" id="KW-1185">Reference proteome</keyword>
<dbReference type="InterPro" id="IPR013324">
    <property type="entry name" value="RNA_pol_sigma_r3/r4-like"/>
</dbReference>
<feature type="domain" description="RNA polymerase sigma-70 region 2" evidence="6">
    <location>
        <begin position="43"/>
        <end position="104"/>
    </location>
</feature>
<dbReference type="GO" id="GO:0006352">
    <property type="term" value="P:DNA-templated transcription initiation"/>
    <property type="evidence" value="ECO:0007669"/>
    <property type="project" value="InterPro"/>
</dbReference>
<evidence type="ECO:0000256" key="2">
    <source>
        <dbReference type="ARBA" id="ARBA00023015"/>
    </source>
</evidence>
<dbReference type="InterPro" id="IPR039425">
    <property type="entry name" value="RNA_pol_sigma-70-like"/>
</dbReference>
<dbReference type="SUPFAM" id="SSF88946">
    <property type="entry name" value="Sigma2 domain of RNA polymerase sigma factors"/>
    <property type="match status" value="1"/>
</dbReference>
<dbReference type="Pfam" id="PF08281">
    <property type="entry name" value="Sigma70_r4_2"/>
    <property type="match status" value="1"/>
</dbReference>
<organism evidence="8 9">
    <name type="scientific">Parapedobacter luteus</name>
    <dbReference type="NCBI Taxonomy" id="623280"/>
    <lineage>
        <taxon>Bacteria</taxon>
        <taxon>Pseudomonadati</taxon>
        <taxon>Bacteroidota</taxon>
        <taxon>Sphingobacteriia</taxon>
        <taxon>Sphingobacteriales</taxon>
        <taxon>Sphingobacteriaceae</taxon>
        <taxon>Parapedobacter</taxon>
    </lineage>
</organism>
<keyword evidence="4" id="KW-0238">DNA-binding</keyword>
<dbReference type="Gene3D" id="1.10.10.10">
    <property type="entry name" value="Winged helix-like DNA-binding domain superfamily/Winged helix DNA-binding domain"/>
    <property type="match status" value="1"/>
</dbReference>